<keyword evidence="3" id="KW-1185">Reference proteome</keyword>
<evidence type="ECO:0000256" key="1">
    <source>
        <dbReference type="SAM" id="MobiDB-lite"/>
    </source>
</evidence>
<reference evidence="3" key="1">
    <citation type="submission" date="2024-04" db="EMBL/GenBank/DDBJ databases">
        <title>Phylogenomic analyses of a clade within the roseobacter group suggest taxonomic reassignments of species of the genera Aestuariivita, Citreicella, Loktanella, Nautella, Pelagibaca, Ruegeria, Thalassobius, Thiobacimonas and Tropicibacter, and the proposal o.</title>
        <authorList>
            <person name="Jeon C.O."/>
        </authorList>
    </citation>
    <scope>NUCLEOTIDE SEQUENCE [LARGE SCALE GENOMIC DNA]</scope>
    <source>
        <strain evidence="3">BS5-3</strain>
    </source>
</reference>
<accession>A0ABZ2V677</accession>
<gene>
    <name evidence="2" type="ORF">AABB29_05400</name>
</gene>
<protein>
    <submittedName>
        <fullName evidence="2">Uncharacterized protein</fullName>
    </submittedName>
</protein>
<evidence type="ECO:0000313" key="3">
    <source>
        <dbReference type="Proteomes" id="UP001440612"/>
    </source>
</evidence>
<dbReference type="RefSeq" id="WP_341368192.1">
    <property type="nucleotide sequence ID" value="NZ_CP150951.2"/>
</dbReference>
<dbReference type="EMBL" id="CP150951">
    <property type="protein sequence ID" value="WZC50082.1"/>
    <property type="molecule type" value="Genomic_DNA"/>
</dbReference>
<organism evidence="2 3">
    <name type="scientific">Yoonia phaeophyticola</name>
    <dbReference type="NCBI Taxonomy" id="3137369"/>
    <lineage>
        <taxon>Bacteria</taxon>
        <taxon>Pseudomonadati</taxon>
        <taxon>Pseudomonadota</taxon>
        <taxon>Alphaproteobacteria</taxon>
        <taxon>Rhodobacterales</taxon>
        <taxon>Paracoccaceae</taxon>
        <taxon>Yoonia</taxon>
    </lineage>
</organism>
<sequence>MKQLFSNLLAVDAMSRVTGVGLNPRLRKALEAELHFPAKSSGPTQDVPADTLPDDVTRLPVSSAPDRKQA</sequence>
<evidence type="ECO:0000313" key="2">
    <source>
        <dbReference type="EMBL" id="WZC50082.1"/>
    </source>
</evidence>
<proteinExistence type="predicted"/>
<feature type="region of interest" description="Disordered" evidence="1">
    <location>
        <begin position="36"/>
        <end position="70"/>
    </location>
</feature>
<dbReference type="Proteomes" id="UP001440612">
    <property type="component" value="Chromosome"/>
</dbReference>
<name>A0ABZ2V677_9RHOB</name>